<sequence length="276" mass="29496">MVPQPEQKATTRGPPSPPRAQSPVPPSPGVAKGARSPPRPWGVTEVRVDPWAHTQRQLQALQGDHSVRGETCSSVTETSQSLDSGDPLHRPTDSEPLSSVPRFSSGVAPVGEASFVRIFKVGRSKPSHSPAEGRLYQGDLSTRRASPLVPAASGHRLSAPGLKEDRQICSTGRAERSARGPHQGSAPLRPVRTSAGRPVINPSRSPGLRREPRGTGWPPRGVFLRRPRDSPTPRPLFGRQLGVSPAGGPLQGDPRGYGGRRARRTARPATPLHRCA</sequence>
<dbReference type="Proteomes" id="UP001066276">
    <property type="component" value="Chromosome 5"/>
</dbReference>
<name>A0AAV7RPG1_PLEWA</name>
<organism evidence="2 3">
    <name type="scientific">Pleurodeles waltl</name>
    <name type="common">Iberian ribbed newt</name>
    <dbReference type="NCBI Taxonomy" id="8319"/>
    <lineage>
        <taxon>Eukaryota</taxon>
        <taxon>Metazoa</taxon>
        <taxon>Chordata</taxon>
        <taxon>Craniata</taxon>
        <taxon>Vertebrata</taxon>
        <taxon>Euteleostomi</taxon>
        <taxon>Amphibia</taxon>
        <taxon>Batrachia</taxon>
        <taxon>Caudata</taxon>
        <taxon>Salamandroidea</taxon>
        <taxon>Salamandridae</taxon>
        <taxon>Pleurodelinae</taxon>
        <taxon>Pleurodeles</taxon>
    </lineage>
</organism>
<feature type="compositionally biased region" description="Pro residues" evidence="1">
    <location>
        <begin position="14"/>
        <end position="28"/>
    </location>
</feature>
<comment type="caution">
    <text evidence="2">The sequence shown here is derived from an EMBL/GenBank/DDBJ whole genome shotgun (WGS) entry which is preliminary data.</text>
</comment>
<dbReference type="EMBL" id="JANPWB010000009">
    <property type="protein sequence ID" value="KAJ1153385.1"/>
    <property type="molecule type" value="Genomic_DNA"/>
</dbReference>
<feature type="region of interest" description="Disordered" evidence="1">
    <location>
        <begin position="1"/>
        <end position="106"/>
    </location>
</feature>
<evidence type="ECO:0000256" key="1">
    <source>
        <dbReference type="SAM" id="MobiDB-lite"/>
    </source>
</evidence>
<proteinExistence type="predicted"/>
<gene>
    <name evidence="2" type="ORF">NDU88_006146</name>
</gene>
<reference evidence="2" key="1">
    <citation type="journal article" date="2022" name="bioRxiv">
        <title>Sequencing and chromosome-scale assembly of the giantPleurodeles waltlgenome.</title>
        <authorList>
            <person name="Brown T."/>
            <person name="Elewa A."/>
            <person name="Iarovenko S."/>
            <person name="Subramanian E."/>
            <person name="Araus A.J."/>
            <person name="Petzold A."/>
            <person name="Susuki M."/>
            <person name="Suzuki K.-i.T."/>
            <person name="Hayashi T."/>
            <person name="Toyoda A."/>
            <person name="Oliveira C."/>
            <person name="Osipova E."/>
            <person name="Leigh N.D."/>
            <person name="Simon A."/>
            <person name="Yun M.H."/>
        </authorList>
    </citation>
    <scope>NUCLEOTIDE SEQUENCE</scope>
    <source>
        <strain evidence="2">20211129_DDA</strain>
        <tissue evidence="2">Liver</tissue>
    </source>
</reference>
<evidence type="ECO:0000313" key="2">
    <source>
        <dbReference type="EMBL" id="KAJ1153385.1"/>
    </source>
</evidence>
<feature type="compositionally biased region" description="Polar residues" evidence="1">
    <location>
        <begin position="71"/>
        <end position="83"/>
    </location>
</feature>
<feature type="region of interest" description="Disordered" evidence="1">
    <location>
        <begin position="170"/>
        <end position="276"/>
    </location>
</feature>
<protein>
    <submittedName>
        <fullName evidence="2">Uncharacterized protein</fullName>
    </submittedName>
</protein>
<accession>A0AAV7RPG1</accession>
<evidence type="ECO:0000313" key="3">
    <source>
        <dbReference type="Proteomes" id="UP001066276"/>
    </source>
</evidence>
<keyword evidence="3" id="KW-1185">Reference proteome</keyword>
<dbReference type="AlphaFoldDB" id="A0AAV7RPG1"/>
<feature type="region of interest" description="Disordered" evidence="1">
    <location>
        <begin position="121"/>
        <end position="145"/>
    </location>
</feature>
<feature type="compositionally biased region" description="Low complexity" evidence="1">
    <location>
        <begin position="267"/>
        <end position="276"/>
    </location>
</feature>